<evidence type="ECO:0000256" key="6">
    <source>
        <dbReference type="SAM" id="MobiDB-lite"/>
    </source>
</evidence>
<dbReference type="InterPro" id="IPR036852">
    <property type="entry name" value="Peptidase_S8/S53_dom_sf"/>
</dbReference>
<feature type="compositionally biased region" description="Gly residues" evidence="6">
    <location>
        <begin position="463"/>
        <end position="477"/>
    </location>
</feature>
<dbReference type="PROSITE" id="PS51892">
    <property type="entry name" value="SUBTILASE"/>
    <property type="match status" value="1"/>
</dbReference>
<accession>A0ABY3RR01</accession>
<evidence type="ECO:0000256" key="3">
    <source>
        <dbReference type="ARBA" id="ARBA00022801"/>
    </source>
</evidence>
<dbReference type="PROSITE" id="PS00138">
    <property type="entry name" value="SUBTILASE_SER"/>
    <property type="match status" value="1"/>
</dbReference>
<proteinExistence type="inferred from homology"/>
<feature type="active site" description="Charge relay system" evidence="5">
    <location>
        <position position="292"/>
    </location>
</feature>
<keyword evidence="8" id="KW-0732">Signal</keyword>
<name>A0ABY3RR01_9MICO</name>
<keyword evidence="11" id="KW-1185">Reference proteome</keyword>
<feature type="chain" id="PRO_5046328719" evidence="8">
    <location>
        <begin position="31"/>
        <end position="477"/>
    </location>
</feature>
<dbReference type="Pfam" id="PF00082">
    <property type="entry name" value="Peptidase_S8"/>
    <property type="match status" value="1"/>
</dbReference>
<dbReference type="PANTHER" id="PTHR43806">
    <property type="entry name" value="PEPTIDASE S8"/>
    <property type="match status" value="1"/>
</dbReference>
<keyword evidence="3 5" id="KW-0378">Hydrolase</keyword>
<keyword evidence="7" id="KW-0812">Transmembrane</keyword>
<keyword evidence="7" id="KW-0472">Membrane</keyword>
<feature type="domain" description="Peptidase S8/S53" evidence="9">
    <location>
        <begin position="56"/>
        <end position="341"/>
    </location>
</feature>
<dbReference type="Proteomes" id="UP001199642">
    <property type="component" value="Chromosome"/>
</dbReference>
<keyword evidence="4 5" id="KW-0720">Serine protease</keyword>
<organism evidence="10 11">
    <name type="scientific">Microbacterium resistens</name>
    <dbReference type="NCBI Taxonomy" id="156977"/>
    <lineage>
        <taxon>Bacteria</taxon>
        <taxon>Bacillati</taxon>
        <taxon>Actinomycetota</taxon>
        <taxon>Actinomycetes</taxon>
        <taxon>Micrococcales</taxon>
        <taxon>Microbacteriaceae</taxon>
        <taxon>Microbacterium</taxon>
    </lineage>
</organism>
<evidence type="ECO:0000256" key="5">
    <source>
        <dbReference type="PROSITE-ProRule" id="PRU01240"/>
    </source>
</evidence>
<dbReference type="PANTHER" id="PTHR43806:SF11">
    <property type="entry name" value="CEREVISIN-RELATED"/>
    <property type="match status" value="1"/>
</dbReference>
<comment type="similarity">
    <text evidence="1 5">Belongs to the peptidase S8 family.</text>
</comment>
<feature type="compositionally biased region" description="Low complexity" evidence="6">
    <location>
        <begin position="442"/>
        <end position="456"/>
    </location>
</feature>
<dbReference type="EMBL" id="CP082781">
    <property type="protein sequence ID" value="UGS25294.1"/>
    <property type="molecule type" value="Genomic_DNA"/>
</dbReference>
<evidence type="ECO:0000313" key="11">
    <source>
        <dbReference type="Proteomes" id="UP001199642"/>
    </source>
</evidence>
<evidence type="ECO:0000256" key="4">
    <source>
        <dbReference type="ARBA" id="ARBA00022825"/>
    </source>
</evidence>
<dbReference type="InterPro" id="IPR023828">
    <property type="entry name" value="Peptidase_S8_Ser-AS"/>
</dbReference>
<dbReference type="InterPro" id="IPR015500">
    <property type="entry name" value="Peptidase_S8_subtilisin-rel"/>
</dbReference>
<sequence>MTSARARRTAAGLAAVAAVLAVGVVAPAHAADQPVPGGWYIDQGGVPEAHAAGFRGQGVTIAVIDSQINPDVPALRGADLRVTEPAFCRGAGGAEIPAVSTDGQVADHGTQVVSTILGTGAAGEGQWPVRGVAPEATVLYYAGMTGRTADADAASLECLDDQGTNIRLDGAGHAFEAALDAGADIVSISLSGPISGVLQDAIARAHAEGVVVLAAMPNDTGAVTFPAGRNGVVTVQALDEAGQIMAGDKGIEGAPLTPNTSESVVVAAPGIGILVPDAGEGWTAQALVDGTSLATPIVAGSLAVLKSRFPEASGNQLIQTMLGTTGGSRHEPAWRDDVGYGPISLTGMLADDPLSYPDVNPLFDNPQFELAMAYGPTADEVAAAGAEAPATAPETASTTAPAETAAPAPWGMWAVAGGALVVVGGAFALVLGLGASRRRRAAAATTPPTPTAATAADENSHGVPGGYAGAGHDGGKR</sequence>
<dbReference type="RefSeq" id="WP_231819198.1">
    <property type="nucleotide sequence ID" value="NZ_CP082781.1"/>
</dbReference>
<keyword evidence="2 5" id="KW-0645">Protease</keyword>
<dbReference type="SUPFAM" id="SSF52743">
    <property type="entry name" value="Subtilisin-like"/>
    <property type="match status" value="1"/>
</dbReference>
<evidence type="ECO:0000256" key="1">
    <source>
        <dbReference type="ARBA" id="ARBA00011073"/>
    </source>
</evidence>
<feature type="region of interest" description="Disordered" evidence="6">
    <location>
        <begin position="441"/>
        <end position="477"/>
    </location>
</feature>
<feature type="active site" description="Charge relay system" evidence="5">
    <location>
        <position position="65"/>
    </location>
</feature>
<feature type="signal peptide" evidence="8">
    <location>
        <begin position="1"/>
        <end position="30"/>
    </location>
</feature>
<evidence type="ECO:0000313" key="10">
    <source>
        <dbReference type="EMBL" id="UGS25294.1"/>
    </source>
</evidence>
<dbReference type="InterPro" id="IPR000209">
    <property type="entry name" value="Peptidase_S8/S53_dom"/>
</dbReference>
<gene>
    <name evidence="10" type="ORF">K8F61_11410</name>
</gene>
<evidence type="ECO:0000256" key="8">
    <source>
        <dbReference type="SAM" id="SignalP"/>
    </source>
</evidence>
<dbReference type="Gene3D" id="3.40.50.200">
    <property type="entry name" value="Peptidase S8/S53 domain"/>
    <property type="match status" value="1"/>
</dbReference>
<feature type="active site" description="Charge relay system" evidence="5">
    <location>
        <position position="108"/>
    </location>
</feature>
<evidence type="ECO:0000256" key="2">
    <source>
        <dbReference type="ARBA" id="ARBA00022670"/>
    </source>
</evidence>
<feature type="transmembrane region" description="Helical" evidence="7">
    <location>
        <begin position="410"/>
        <end position="433"/>
    </location>
</feature>
<dbReference type="InterPro" id="IPR050131">
    <property type="entry name" value="Peptidase_S8_subtilisin-like"/>
</dbReference>
<evidence type="ECO:0000256" key="7">
    <source>
        <dbReference type="SAM" id="Phobius"/>
    </source>
</evidence>
<evidence type="ECO:0000259" key="9">
    <source>
        <dbReference type="Pfam" id="PF00082"/>
    </source>
</evidence>
<protein>
    <submittedName>
        <fullName evidence="10">S8 family serine peptidase</fullName>
    </submittedName>
</protein>
<keyword evidence="7" id="KW-1133">Transmembrane helix</keyword>
<dbReference type="PRINTS" id="PR00723">
    <property type="entry name" value="SUBTILISIN"/>
</dbReference>
<reference evidence="10 11" key="1">
    <citation type="submission" date="2023-01" db="EMBL/GenBank/DDBJ databases">
        <title>Characterization of estradiol degrading bacteria Microbacterium sp. MZT7 and reveal degrading genes through genome analysis.</title>
        <authorList>
            <person name="Hao P."/>
            <person name="Gao Y."/>
        </authorList>
    </citation>
    <scope>NUCLEOTIDE SEQUENCE [LARGE SCALE GENOMIC DNA]</scope>
    <source>
        <strain evidence="10 11">MZT7</strain>
    </source>
</reference>